<dbReference type="GO" id="GO:0120147">
    <property type="term" value="F:formylglycine-generating oxidase activity"/>
    <property type="evidence" value="ECO:0007669"/>
    <property type="project" value="TreeGrafter"/>
</dbReference>
<sequence length="411" mass="46534">MKNFFCLEYFHKYGLLLIFYEKLNDIPMRNINSRPNFQLVCLSIFSVMLMLFSLACKDKKRTGEPVKNSPEAQDVAAVDTLNLIKDKPGEVAVPDGMVWIPGGTFKQGAVPKDKEAMHHEKPAHQVAVDGFFMDTTHVTNAKFSKFVDETGYLTVAERKPDWEELKKQLPEGTPKPHDSILQPGSLVFKKTKTSVPNLYDFSQWWTWSIGTNWKNPEGPGSTLEGKDDHPVVHISFEDAWAYCKWAGRRLPTEAEWEYAARAGKSDNTYFWGNEVVELSKYANTWEGEFPVNNTKVDGFEGSSPVGTFPSNDFGLYDMSGNIWEWTNDWYNTNYYKELLARGIVLNPKGAKQPFNSTNPYAKEKVIRGGSYLCSASYCASYRISARMASTMDSSMGHLGFRTVLSLDMLSK</sequence>
<dbReference type="Pfam" id="PF03781">
    <property type="entry name" value="FGE-sulfatase"/>
    <property type="match status" value="1"/>
</dbReference>
<proteinExistence type="predicted"/>
<dbReference type="Gene3D" id="3.90.1580.10">
    <property type="entry name" value="paralog of FGE (formylglycine-generating enzyme)"/>
    <property type="match status" value="1"/>
</dbReference>
<protein>
    <submittedName>
        <fullName evidence="2">Formylglycine-generating enzyme, required for sulfatase activity, contains SUMF1/FGE domain</fullName>
    </submittedName>
</protein>
<dbReference type="PANTHER" id="PTHR23150">
    <property type="entry name" value="SULFATASE MODIFYING FACTOR 1, 2"/>
    <property type="match status" value="1"/>
</dbReference>
<dbReference type="InterPro" id="IPR005532">
    <property type="entry name" value="SUMF_dom"/>
</dbReference>
<keyword evidence="3" id="KW-1185">Reference proteome</keyword>
<name>A0A285MVU6_9FLAO</name>
<feature type="domain" description="Sulfatase-modifying factor enzyme-like" evidence="1">
    <location>
        <begin position="95"/>
        <end position="403"/>
    </location>
</feature>
<dbReference type="InterPro" id="IPR051043">
    <property type="entry name" value="Sulfatase_Mod_Factor_Kinase"/>
</dbReference>
<evidence type="ECO:0000259" key="1">
    <source>
        <dbReference type="Pfam" id="PF03781"/>
    </source>
</evidence>
<evidence type="ECO:0000313" key="2">
    <source>
        <dbReference type="EMBL" id="SNZ00803.1"/>
    </source>
</evidence>
<dbReference type="PANTHER" id="PTHR23150:SF19">
    <property type="entry name" value="FORMYLGLYCINE-GENERATING ENZYME"/>
    <property type="match status" value="1"/>
</dbReference>
<dbReference type="Proteomes" id="UP000219048">
    <property type="component" value="Unassembled WGS sequence"/>
</dbReference>
<dbReference type="InterPro" id="IPR042095">
    <property type="entry name" value="SUMF_sf"/>
</dbReference>
<gene>
    <name evidence="2" type="ORF">SAMN06265377_2629</name>
</gene>
<dbReference type="SUPFAM" id="SSF56436">
    <property type="entry name" value="C-type lectin-like"/>
    <property type="match status" value="1"/>
</dbReference>
<reference evidence="3" key="1">
    <citation type="submission" date="2017-09" db="EMBL/GenBank/DDBJ databases">
        <authorList>
            <person name="Varghese N."/>
            <person name="Submissions S."/>
        </authorList>
    </citation>
    <scope>NUCLEOTIDE SEQUENCE [LARGE SCALE GENOMIC DNA]</scope>
    <source>
        <strain evidence="3">DSM 25885</strain>
    </source>
</reference>
<dbReference type="InterPro" id="IPR016187">
    <property type="entry name" value="CTDL_fold"/>
</dbReference>
<dbReference type="AlphaFoldDB" id="A0A285MVU6"/>
<evidence type="ECO:0000313" key="3">
    <source>
        <dbReference type="Proteomes" id="UP000219048"/>
    </source>
</evidence>
<accession>A0A285MVU6</accession>
<organism evidence="2 3">
    <name type="scientific">Flagellimonas pacifica</name>
    <dbReference type="NCBI Taxonomy" id="1247520"/>
    <lineage>
        <taxon>Bacteria</taxon>
        <taxon>Pseudomonadati</taxon>
        <taxon>Bacteroidota</taxon>
        <taxon>Flavobacteriia</taxon>
        <taxon>Flavobacteriales</taxon>
        <taxon>Flavobacteriaceae</taxon>
        <taxon>Flagellimonas</taxon>
    </lineage>
</organism>
<dbReference type="EMBL" id="OBEH01000004">
    <property type="protein sequence ID" value="SNZ00803.1"/>
    <property type="molecule type" value="Genomic_DNA"/>
</dbReference>